<evidence type="ECO:0000256" key="2">
    <source>
        <dbReference type="ARBA" id="ARBA00022737"/>
    </source>
</evidence>
<protein>
    <submittedName>
        <fullName evidence="7">Tetratricopeptide repeat protein</fullName>
    </submittedName>
</protein>
<dbReference type="EMBL" id="JACJTU010000003">
    <property type="protein sequence ID" value="MBD2733216.1"/>
    <property type="molecule type" value="Genomic_DNA"/>
</dbReference>
<keyword evidence="8" id="KW-1185">Reference proteome</keyword>
<feature type="repeat" description="WD" evidence="4">
    <location>
        <begin position="669"/>
        <end position="702"/>
    </location>
</feature>
<dbReference type="Gene3D" id="3.40.50.300">
    <property type="entry name" value="P-loop containing nucleotide triphosphate hydrolases"/>
    <property type="match status" value="1"/>
</dbReference>
<dbReference type="PROSITE" id="PS00678">
    <property type="entry name" value="WD_REPEATS_1"/>
    <property type="match status" value="9"/>
</dbReference>
<feature type="repeat" description="TPR" evidence="5">
    <location>
        <begin position="1208"/>
        <end position="1241"/>
    </location>
</feature>
<feature type="repeat" description="WD" evidence="4">
    <location>
        <begin position="800"/>
        <end position="834"/>
    </location>
</feature>
<feature type="repeat" description="WD" evidence="4">
    <location>
        <begin position="842"/>
        <end position="876"/>
    </location>
</feature>
<feature type="repeat" description="WD" evidence="4">
    <location>
        <begin position="1096"/>
        <end position="1127"/>
    </location>
</feature>
<evidence type="ECO:0000313" key="7">
    <source>
        <dbReference type="EMBL" id="MBD2733216.1"/>
    </source>
</evidence>
<keyword evidence="3 5" id="KW-0802">TPR repeat</keyword>
<evidence type="ECO:0000256" key="4">
    <source>
        <dbReference type="PROSITE-ProRule" id="PRU00221"/>
    </source>
</evidence>
<proteinExistence type="predicted"/>
<dbReference type="Gene3D" id="2.130.10.10">
    <property type="entry name" value="YVTN repeat-like/Quinoprotein amine dehydrogenase"/>
    <property type="match status" value="5"/>
</dbReference>
<feature type="repeat" description="TPR" evidence="5">
    <location>
        <begin position="1174"/>
        <end position="1207"/>
    </location>
</feature>
<dbReference type="InterPro" id="IPR053299">
    <property type="entry name" value="ASTRA_WD_repeat"/>
</dbReference>
<dbReference type="Pfam" id="PF20703">
    <property type="entry name" value="nSTAND1"/>
    <property type="match status" value="1"/>
</dbReference>
<dbReference type="Pfam" id="PF00400">
    <property type="entry name" value="WD40"/>
    <property type="match status" value="14"/>
</dbReference>
<feature type="repeat" description="WD" evidence="4">
    <location>
        <begin position="584"/>
        <end position="625"/>
    </location>
</feature>
<dbReference type="SUPFAM" id="SSF48452">
    <property type="entry name" value="TPR-like"/>
    <property type="match status" value="1"/>
</dbReference>
<sequence length="1293" mass="143187">MLNNNSESNVNISGDAKGVVSQNISGNITQYFISQKSKTDIHNRKLVKVSPYVGLEKFQTKDKEKFFGRQAWITKLNEHLEQKNVLLLLGASGSGKSSLIRAGLIANLEDTWGAFINLTFEPDIDIFKSLYSSLQFNRYKQSELNIALEDNNLIQVVKQLKHDSQWLIFIDQFEELFTRTSKAERGKFVASLMQLIEEQDNSVKIVLTMRADFLDRFSPYPELGNIHDNYSYMLTDMSDSELRLAIAEPAARNGVTFEEDLVDQIISDFHQQTGCLPLLQYTLRKMWETEVNSGSICDRTLKKSTYQKLEGVTGALQQQANKVYQSLAEEEKQAAKKIFLELVDIADTKPVVRRVEKTEFEDGGVLEKTLNILTDNPNRLLVVGNEKSTFEKPTVQVAHEILLTAWPMLQAWIKEAEEPLFLRRRLLEDARRWSRLLRQKPQKAEEELWKESKLWQIQELIKKQIILALNDEANKFLDASMLRVQGIEVHNFLNPQDTQNGLVLAIKAIDENLGKLPEQILAPIQLGLYRAIKISSASISLLGHQALIRSVAFSPNGQVLVSASDDYTLRLWDVSSGKPIGEPLQGHKALVRSVAFHPDGQMVVSGSDDHTLRLWDISSGNPIGNPLQGHLDAVGSVVFSPDGQMIVSGSADKTVRLWDISGNIIGKPLERHKAAVTSVAFSPDGQMIVSGSYDNTLGLWDICGNTIGELLQGHLDAVNSVAFSPDGQMIVSGSNDGTVRLWGIYGNPIAEFYSRDIANSAPINSVAFSPDGQIILTSSNDNGLRLCHISGKCISEPWWVNSPNGLIGPIAFHPGGRMIASGCADSTVRLWDISVNSIGQPLRQHEGPVYSIAFSPDGQMIVSGGDENTLRLWNISGQPIGEPLQGHNAAVNSVAFHPNGEMIVSASTDNTLRLWNISGQPIGEPLQGHNAAVNSVAFHPNGEMIVSASDDNTLRLWNISGQPIGEPLQGHNAAVNSVAFHPNGEMIVSASTDNTLRLWNISGQPIGEPLQAHNARVNSVAFSPDGQMIVSGSNDNTLRLWNISGQQINEFSLRVMLEVAVGSVSFSPDGQIIISGCADGTVRLCDISGHKIYEPFWGINGPVYSIAFSPDGQKIASACADGTVWLWPGGWQAWLEICCNRLDYYRALINPNDSSDVEAACQICQKYVWNSAPADKFNKQGVDKREQKAFQAAFDDFSRAIQLKPNYTGAYYNRGITCMELKDYSGAIEDFKRLIRLIPNHAPAYEYLGLCYIKLDNNKSAIENFQKAANLYQQQGLQKKHQDVLKNLEKIQH</sequence>
<evidence type="ECO:0000256" key="3">
    <source>
        <dbReference type="ARBA" id="ARBA00022803"/>
    </source>
</evidence>
<feature type="repeat" description="WD" evidence="4">
    <location>
        <begin position="756"/>
        <end position="786"/>
    </location>
</feature>
<dbReference type="InterPro" id="IPR019734">
    <property type="entry name" value="TPR_rpt"/>
</dbReference>
<dbReference type="InterPro" id="IPR013105">
    <property type="entry name" value="TPR_2"/>
</dbReference>
<dbReference type="Pfam" id="PF13181">
    <property type="entry name" value="TPR_8"/>
    <property type="match status" value="1"/>
</dbReference>
<feature type="repeat" description="WD" evidence="4">
    <location>
        <begin position="926"/>
        <end position="960"/>
    </location>
</feature>
<dbReference type="InterPro" id="IPR011990">
    <property type="entry name" value="TPR-like_helical_dom_sf"/>
</dbReference>
<feature type="repeat" description="WD" evidence="4">
    <location>
        <begin position="711"/>
        <end position="742"/>
    </location>
</feature>
<organism evidence="7 8">
    <name type="scientific">Nostoc paludosum FACHB-159</name>
    <dbReference type="NCBI Taxonomy" id="2692908"/>
    <lineage>
        <taxon>Bacteria</taxon>
        <taxon>Bacillati</taxon>
        <taxon>Cyanobacteriota</taxon>
        <taxon>Cyanophyceae</taxon>
        <taxon>Nostocales</taxon>
        <taxon>Nostocaceae</taxon>
        <taxon>Nostoc</taxon>
    </lineage>
</organism>
<dbReference type="PROSITE" id="PS50082">
    <property type="entry name" value="WD_REPEATS_2"/>
    <property type="match status" value="14"/>
</dbReference>
<dbReference type="SMART" id="SM00320">
    <property type="entry name" value="WD40"/>
    <property type="match status" value="14"/>
</dbReference>
<feature type="repeat" description="WD" evidence="4">
    <location>
        <begin position="1061"/>
        <end position="1084"/>
    </location>
</feature>
<dbReference type="InterPro" id="IPR015943">
    <property type="entry name" value="WD40/YVTN_repeat-like_dom_sf"/>
</dbReference>
<dbReference type="PANTHER" id="PTHR44156">
    <property type="entry name" value="SUPERNUMERARY LIMBS, ISOFORM B-RELATED"/>
    <property type="match status" value="1"/>
</dbReference>
<keyword evidence="2" id="KW-0677">Repeat</keyword>
<feature type="repeat" description="WD" evidence="4">
    <location>
        <begin position="541"/>
        <end position="582"/>
    </location>
</feature>
<evidence type="ECO:0000256" key="5">
    <source>
        <dbReference type="PROSITE-ProRule" id="PRU00339"/>
    </source>
</evidence>
<dbReference type="Pfam" id="PF07719">
    <property type="entry name" value="TPR_2"/>
    <property type="match status" value="1"/>
</dbReference>
<feature type="repeat" description="WD" evidence="4">
    <location>
        <begin position="884"/>
        <end position="918"/>
    </location>
</feature>
<feature type="domain" description="Novel STAND NTPase 1" evidence="6">
    <location>
        <begin position="51"/>
        <end position="439"/>
    </location>
</feature>
<dbReference type="PROSITE" id="PS50294">
    <property type="entry name" value="WD_REPEATS_REGION"/>
    <property type="match status" value="12"/>
</dbReference>
<dbReference type="SUPFAM" id="SSF50978">
    <property type="entry name" value="WD40 repeat-like"/>
    <property type="match status" value="2"/>
</dbReference>
<name>A0ABR8K371_9NOSO</name>
<feature type="repeat" description="WD" evidence="4">
    <location>
        <begin position="968"/>
        <end position="1002"/>
    </location>
</feature>
<feature type="repeat" description="WD" evidence="4">
    <location>
        <begin position="1010"/>
        <end position="1044"/>
    </location>
</feature>
<dbReference type="InterPro" id="IPR027417">
    <property type="entry name" value="P-loop_NTPase"/>
</dbReference>
<dbReference type="Gene3D" id="1.25.40.10">
    <property type="entry name" value="Tetratricopeptide repeat domain"/>
    <property type="match status" value="1"/>
</dbReference>
<dbReference type="InterPro" id="IPR019775">
    <property type="entry name" value="WD40_repeat_CS"/>
</dbReference>
<evidence type="ECO:0000313" key="8">
    <source>
        <dbReference type="Proteomes" id="UP000637383"/>
    </source>
</evidence>
<dbReference type="Proteomes" id="UP000637383">
    <property type="component" value="Unassembled WGS sequence"/>
</dbReference>
<dbReference type="PRINTS" id="PR00320">
    <property type="entry name" value="GPROTEINBRPT"/>
</dbReference>
<dbReference type="RefSeq" id="WP_190953972.1">
    <property type="nucleotide sequence ID" value="NZ_JACJTU010000003.1"/>
</dbReference>
<gene>
    <name evidence="7" type="ORF">H6H03_04710</name>
</gene>
<evidence type="ECO:0000259" key="6">
    <source>
        <dbReference type="Pfam" id="PF20703"/>
    </source>
</evidence>
<comment type="caution">
    <text evidence="7">The sequence shown here is derived from an EMBL/GenBank/DDBJ whole genome shotgun (WGS) entry which is preliminary data.</text>
</comment>
<evidence type="ECO:0000256" key="1">
    <source>
        <dbReference type="ARBA" id="ARBA00022574"/>
    </source>
</evidence>
<feature type="repeat" description="TPR" evidence="5">
    <location>
        <begin position="1242"/>
        <end position="1275"/>
    </location>
</feature>
<dbReference type="InterPro" id="IPR001680">
    <property type="entry name" value="WD40_rpt"/>
</dbReference>
<dbReference type="SMART" id="SM00028">
    <property type="entry name" value="TPR"/>
    <property type="match status" value="3"/>
</dbReference>
<dbReference type="InterPro" id="IPR049052">
    <property type="entry name" value="nSTAND1"/>
</dbReference>
<reference evidence="7 8" key="1">
    <citation type="journal article" date="2020" name="ISME J.">
        <title>Comparative genomics reveals insights into cyanobacterial evolution and habitat adaptation.</title>
        <authorList>
            <person name="Chen M.Y."/>
            <person name="Teng W.K."/>
            <person name="Zhao L."/>
            <person name="Hu C.X."/>
            <person name="Zhou Y.K."/>
            <person name="Han B.P."/>
            <person name="Song L.R."/>
            <person name="Shu W.S."/>
        </authorList>
    </citation>
    <scope>NUCLEOTIDE SEQUENCE [LARGE SCALE GENOMIC DNA]</scope>
    <source>
        <strain evidence="7 8">FACHB-159</strain>
    </source>
</reference>
<dbReference type="InterPro" id="IPR020472">
    <property type="entry name" value="WD40_PAC1"/>
</dbReference>
<accession>A0ABR8K371</accession>
<dbReference type="PROSITE" id="PS50005">
    <property type="entry name" value="TPR"/>
    <property type="match status" value="3"/>
</dbReference>
<dbReference type="SUPFAM" id="SSF52540">
    <property type="entry name" value="P-loop containing nucleoside triphosphate hydrolases"/>
    <property type="match status" value="1"/>
</dbReference>
<dbReference type="CDD" id="cd00200">
    <property type="entry name" value="WD40"/>
    <property type="match status" value="2"/>
</dbReference>
<feature type="repeat" description="WD" evidence="4">
    <location>
        <begin position="627"/>
        <end position="661"/>
    </location>
</feature>
<keyword evidence="1 4" id="KW-0853">WD repeat</keyword>
<dbReference type="InterPro" id="IPR036322">
    <property type="entry name" value="WD40_repeat_dom_sf"/>
</dbReference>